<reference evidence="1 2" key="1">
    <citation type="submission" date="2014-12" db="EMBL/GenBank/DDBJ databases">
        <title>Genome assembly of Enhygromyxa salina DSM 15201.</title>
        <authorList>
            <person name="Sharma G."/>
            <person name="Subramanian S."/>
        </authorList>
    </citation>
    <scope>NUCLEOTIDE SEQUENCE [LARGE SCALE GENOMIC DNA]</scope>
    <source>
        <strain evidence="1 2">DSM 15201</strain>
    </source>
</reference>
<name>A0A0C2CYK6_9BACT</name>
<sequence length="69" mass="7856">MYYRTNVYAWGGNSYLYGDRYSAETYRSYVWWTSPGQRRVFFHRVIGDPIGDPGAVFDGGNRYSIAGGG</sequence>
<organism evidence="1 2">
    <name type="scientific">Enhygromyxa salina</name>
    <dbReference type="NCBI Taxonomy" id="215803"/>
    <lineage>
        <taxon>Bacteria</taxon>
        <taxon>Pseudomonadati</taxon>
        <taxon>Myxococcota</taxon>
        <taxon>Polyangia</taxon>
        <taxon>Nannocystales</taxon>
        <taxon>Nannocystaceae</taxon>
        <taxon>Enhygromyxa</taxon>
    </lineage>
</organism>
<comment type="caution">
    <text evidence="1">The sequence shown here is derived from an EMBL/GenBank/DDBJ whole genome shotgun (WGS) entry which is preliminary data.</text>
</comment>
<proteinExistence type="predicted"/>
<dbReference type="Proteomes" id="UP000031599">
    <property type="component" value="Unassembled WGS sequence"/>
</dbReference>
<evidence type="ECO:0000313" key="1">
    <source>
        <dbReference type="EMBL" id="KIG14695.1"/>
    </source>
</evidence>
<evidence type="ECO:0000313" key="2">
    <source>
        <dbReference type="Proteomes" id="UP000031599"/>
    </source>
</evidence>
<gene>
    <name evidence="1" type="ORF">DB30_06421</name>
</gene>
<dbReference type="EMBL" id="JMCC02000067">
    <property type="protein sequence ID" value="KIG14695.1"/>
    <property type="molecule type" value="Genomic_DNA"/>
</dbReference>
<dbReference type="RefSeq" id="WP_052553088.1">
    <property type="nucleotide sequence ID" value="NZ_JMCC02000067.1"/>
</dbReference>
<dbReference type="AlphaFoldDB" id="A0A0C2CYK6"/>
<accession>A0A0C2CYK6</accession>
<protein>
    <submittedName>
        <fullName evidence="1">Uncharacterized protein</fullName>
    </submittedName>
</protein>